<dbReference type="Proteomes" id="UP001580407">
    <property type="component" value="Unassembled WGS sequence"/>
</dbReference>
<dbReference type="PROSITE" id="PS51257">
    <property type="entry name" value="PROKAR_LIPOPROTEIN"/>
    <property type="match status" value="1"/>
</dbReference>
<evidence type="ECO:0000256" key="4">
    <source>
        <dbReference type="ARBA" id="ARBA00022475"/>
    </source>
</evidence>
<evidence type="ECO:0000256" key="13">
    <source>
        <dbReference type="SAM" id="Coils"/>
    </source>
</evidence>
<proteinExistence type="predicted"/>
<keyword evidence="11 14" id="KW-0472">Membrane</keyword>
<dbReference type="InterPro" id="IPR029016">
    <property type="entry name" value="GAF-like_dom_sf"/>
</dbReference>
<organism evidence="18 19">
    <name type="scientific">Paenibacillus terreus</name>
    <dbReference type="NCBI Taxonomy" id="1387834"/>
    <lineage>
        <taxon>Bacteria</taxon>
        <taxon>Bacillati</taxon>
        <taxon>Bacillota</taxon>
        <taxon>Bacilli</taxon>
        <taxon>Bacillales</taxon>
        <taxon>Paenibacillaceae</taxon>
        <taxon>Paenibacillus</taxon>
    </lineage>
</organism>
<comment type="subcellular location">
    <subcellularLocation>
        <location evidence="2">Cell membrane</location>
        <topology evidence="2">Multi-pass membrane protein</topology>
    </subcellularLocation>
</comment>
<dbReference type="CDD" id="cd19410">
    <property type="entry name" value="HK9-like_sensor"/>
    <property type="match status" value="1"/>
</dbReference>
<dbReference type="EC" id="2.7.13.3" evidence="3"/>
<dbReference type="Pfam" id="PF00072">
    <property type="entry name" value="Response_reg"/>
    <property type="match status" value="1"/>
</dbReference>
<dbReference type="Gene3D" id="3.30.450.40">
    <property type="match status" value="1"/>
</dbReference>
<feature type="transmembrane region" description="Helical" evidence="14">
    <location>
        <begin position="187"/>
        <end position="210"/>
    </location>
</feature>
<dbReference type="InterPro" id="IPR036097">
    <property type="entry name" value="HisK_dim/P_sf"/>
</dbReference>
<dbReference type="PROSITE" id="PS50109">
    <property type="entry name" value="HIS_KIN"/>
    <property type="match status" value="1"/>
</dbReference>
<dbReference type="Pfam" id="PF05227">
    <property type="entry name" value="CHASE3"/>
    <property type="match status" value="1"/>
</dbReference>
<evidence type="ECO:0000256" key="6">
    <source>
        <dbReference type="ARBA" id="ARBA00022679"/>
    </source>
</evidence>
<evidence type="ECO:0000313" key="18">
    <source>
        <dbReference type="EMBL" id="MFB5680036.1"/>
    </source>
</evidence>
<feature type="coiled-coil region" evidence="13">
    <location>
        <begin position="426"/>
        <end position="506"/>
    </location>
</feature>
<comment type="catalytic activity">
    <reaction evidence="1">
        <text>ATP + protein L-histidine = ADP + protein N-phospho-L-histidine.</text>
        <dbReference type="EC" id="2.7.13.3"/>
    </reaction>
</comment>
<dbReference type="Gene3D" id="6.10.340.10">
    <property type="match status" value="1"/>
</dbReference>
<dbReference type="Gene3D" id="3.30.565.10">
    <property type="entry name" value="Histidine kinase-like ATPase, C-terminal domain"/>
    <property type="match status" value="1"/>
</dbReference>
<dbReference type="CDD" id="cd22249">
    <property type="entry name" value="UDM1_RNF168_RNF169-like"/>
    <property type="match status" value="1"/>
</dbReference>
<dbReference type="Pfam" id="PF02518">
    <property type="entry name" value="HATPase_c"/>
    <property type="match status" value="1"/>
</dbReference>
<feature type="domain" description="Response regulatory" evidence="16">
    <location>
        <begin position="800"/>
        <end position="917"/>
    </location>
</feature>
<keyword evidence="19" id="KW-1185">Reference proteome</keyword>
<dbReference type="PANTHER" id="PTHR43047">
    <property type="entry name" value="TWO-COMPONENT HISTIDINE PROTEIN KINASE"/>
    <property type="match status" value="1"/>
</dbReference>
<keyword evidence="14" id="KW-0812">Transmembrane</keyword>
<evidence type="ECO:0000256" key="3">
    <source>
        <dbReference type="ARBA" id="ARBA00012438"/>
    </source>
</evidence>
<keyword evidence="4" id="KW-1003">Cell membrane</keyword>
<dbReference type="InterPro" id="IPR003594">
    <property type="entry name" value="HATPase_dom"/>
</dbReference>
<dbReference type="Gene3D" id="3.40.50.2300">
    <property type="match status" value="1"/>
</dbReference>
<dbReference type="SMART" id="SM00304">
    <property type="entry name" value="HAMP"/>
    <property type="match status" value="1"/>
</dbReference>
<keyword evidence="13" id="KW-0175">Coiled coil</keyword>
<keyword evidence="8" id="KW-0418">Kinase</keyword>
<dbReference type="InterPro" id="IPR007891">
    <property type="entry name" value="CHASE3"/>
</dbReference>
<dbReference type="CDD" id="cd17546">
    <property type="entry name" value="REC_hyHK_CKI1_RcsC-like"/>
    <property type="match status" value="1"/>
</dbReference>
<evidence type="ECO:0000256" key="9">
    <source>
        <dbReference type="ARBA" id="ARBA00022840"/>
    </source>
</evidence>
<feature type="domain" description="Histidine kinase" evidence="15">
    <location>
        <begin position="516"/>
        <end position="745"/>
    </location>
</feature>
<keyword evidence="5 12" id="KW-0597">Phosphoprotein</keyword>
<feature type="domain" description="HAMP" evidence="17">
    <location>
        <begin position="212"/>
        <end position="265"/>
    </location>
</feature>
<keyword evidence="6" id="KW-0808">Transferase</keyword>
<evidence type="ECO:0000256" key="14">
    <source>
        <dbReference type="SAM" id="Phobius"/>
    </source>
</evidence>
<reference evidence="18 19" key="1">
    <citation type="submission" date="2024-09" db="EMBL/GenBank/DDBJ databases">
        <authorList>
            <person name="Ruan L."/>
        </authorList>
    </citation>
    <scope>NUCLEOTIDE SEQUENCE [LARGE SCALE GENOMIC DNA]</scope>
    <source>
        <strain evidence="18 19">D33</strain>
    </source>
</reference>
<dbReference type="CDD" id="cd00082">
    <property type="entry name" value="HisKA"/>
    <property type="match status" value="1"/>
</dbReference>
<feature type="modified residue" description="4-aspartylphosphate" evidence="12">
    <location>
        <position position="850"/>
    </location>
</feature>
<dbReference type="SMART" id="SM00448">
    <property type="entry name" value="REC"/>
    <property type="match status" value="1"/>
</dbReference>
<evidence type="ECO:0000256" key="7">
    <source>
        <dbReference type="ARBA" id="ARBA00022741"/>
    </source>
</evidence>
<dbReference type="EMBL" id="JBHILM010000003">
    <property type="protein sequence ID" value="MFB5680036.1"/>
    <property type="molecule type" value="Genomic_DNA"/>
</dbReference>
<dbReference type="SUPFAM" id="SSF158472">
    <property type="entry name" value="HAMP domain-like"/>
    <property type="match status" value="1"/>
</dbReference>
<dbReference type="PROSITE" id="PS50885">
    <property type="entry name" value="HAMP"/>
    <property type="match status" value="1"/>
</dbReference>
<dbReference type="Pfam" id="PF13185">
    <property type="entry name" value="GAF_2"/>
    <property type="match status" value="1"/>
</dbReference>
<evidence type="ECO:0000256" key="5">
    <source>
        <dbReference type="ARBA" id="ARBA00022553"/>
    </source>
</evidence>
<dbReference type="SMART" id="SM00387">
    <property type="entry name" value="HATPase_c"/>
    <property type="match status" value="1"/>
</dbReference>
<keyword evidence="10" id="KW-0902">Two-component regulatory system</keyword>
<dbReference type="InterPro" id="IPR005467">
    <property type="entry name" value="His_kinase_dom"/>
</dbReference>
<dbReference type="InterPro" id="IPR003660">
    <property type="entry name" value="HAMP_dom"/>
</dbReference>
<name>A0ABV5B5Z8_9BACL</name>
<dbReference type="CDD" id="cd16922">
    <property type="entry name" value="HATPase_EvgS-ArcB-TorS-like"/>
    <property type="match status" value="1"/>
</dbReference>
<dbReference type="CDD" id="cd06225">
    <property type="entry name" value="HAMP"/>
    <property type="match status" value="1"/>
</dbReference>
<dbReference type="InterPro" id="IPR003661">
    <property type="entry name" value="HisK_dim/P_dom"/>
</dbReference>
<comment type="caution">
    <text evidence="18">The sequence shown here is derived from an EMBL/GenBank/DDBJ whole genome shotgun (WGS) entry which is preliminary data.</text>
</comment>
<feature type="coiled-coil region" evidence="13">
    <location>
        <begin position="243"/>
        <end position="270"/>
    </location>
</feature>
<evidence type="ECO:0000256" key="10">
    <source>
        <dbReference type="ARBA" id="ARBA00023012"/>
    </source>
</evidence>
<dbReference type="SUPFAM" id="SSF52172">
    <property type="entry name" value="CheY-like"/>
    <property type="match status" value="1"/>
</dbReference>
<dbReference type="SUPFAM" id="SSF55874">
    <property type="entry name" value="ATPase domain of HSP90 chaperone/DNA topoisomerase II/histidine kinase"/>
    <property type="match status" value="1"/>
</dbReference>
<dbReference type="PRINTS" id="PR00344">
    <property type="entry name" value="BCTRLSENSOR"/>
</dbReference>
<keyword evidence="7" id="KW-0547">Nucleotide-binding</keyword>
<protein>
    <recommendedName>
        <fullName evidence="3">histidine kinase</fullName>
        <ecNumber evidence="3">2.7.13.3</ecNumber>
    </recommendedName>
</protein>
<gene>
    <name evidence="18" type="ORF">ACE3NQ_03755</name>
</gene>
<evidence type="ECO:0000259" key="17">
    <source>
        <dbReference type="PROSITE" id="PS50885"/>
    </source>
</evidence>
<dbReference type="PROSITE" id="PS50110">
    <property type="entry name" value="RESPONSE_REGULATORY"/>
    <property type="match status" value="1"/>
</dbReference>
<dbReference type="SUPFAM" id="SSF55781">
    <property type="entry name" value="GAF domain-like"/>
    <property type="match status" value="1"/>
</dbReference>
<dbReference type="SMART" id="SM00388">
    <property type="entry name" value="HisKA"/>
    <property type="match status" value="1"/>
</dbReference>
<dbReference type="InterPro" id="IPR001789">
    <property type="entry name" value="Sig_transdc_resp-reg_receiver"/>
</dbReference>
<evidence type="ECO:0000256" key="12">
    <source>
        <dbReference type="PROSITE-ProRule" id="PRU00169"/>
    </source>
</evidence>
<dbReference type="InterPro" id="IPR004358">
    <property type="entry name" value="Sig_transdc_His_kin-like_C"/>
</dbReference>
<evidence type="ECO:0000313" key="19">
    <source>
        <dbReference type="Proteomes" id="UP001580407"/>
    </source>
</evidence>
<dbReference type="Pfam" id="PF00672">
    <property type="entry name" value="HAMP"/>
    <property type="match status" value="1"/>
</dbReference>
<feature type="transmembrane region" description="Helical" evidence="14">
    <location>
        <begin position="12"/>
        <end position="31"/>
    </location>
</feature>
<evidence type="ECO:0000259" key="16">
    <source>
        <dbReference type="PROSITE" id="PS50110"/>
    </source>
</evidence>
<dbReference type="InterPro" id="IPR011006">
    <property type="entry name" value="CheY-like_superfamily"/>
</dbReference>
<dbReference type="InterPro" id="IPR003018">
    <property type="entry name" value="GAF"/>
</dbReference>
<evidence type="ECO:0000256" key="2">
    <source>
        <dbReference type="ARBA" id="ARBA00004651"/>
    </source>
</evidence>
<sequence>MFKHFSPSIRMKILLGYVFIIACLGIFLLVVSGRMNQLQQENDFIVHHDLQVHNLTSALEKHILDMETGQRGFVITRNESYLAPYMDARTVWQQDFEALNDLVRDNPAQQRRLETIQSRLQRWIEIAGEPLIAAGRSGDQAKIDEFFAADPGKVEVDGLRSLLDTFRNTELQLTEARISNLEQSTRSILLVMYITWAVILILTLTAAVMVSRNISKTIRQVTATIRAMAGSGDLTTRVKVNSRDEVGELAQAANRLLDRAEDQNRAKELVAQLATEMQNPANVEALARLFLRRLAYELNIPYGVVYLVKEDVLERAAAYAAGEEQEITDWKNRIELGRGLVGQCAAEQRLIRLDSVPPDYIRISSGLGQAAPSQIVIVPAVFEGKTTAVVEIASFEPVEEEKMDLLKEFTALFGTSVHSAVVNMVLQQLYSESQVMNEELQAQSEELQMQTEELQAQTEEMQMQTEELRMQAEEMQILNEKLEQQKKIAEETASELETYAKKLETTSNYKSEFLANMSHELRTPLNSMLILSEILAENRNHTLTEEERRYAEVIHSSGKDLLALINDILDLSKVEAGEMLVEMGAVNLSELPDIMNRYFLKTAEQKGIDFRIQLDALLPGHFYTDEMRLQQILRNLLSNAFKFTKQGEVSLTISRSLPPSTGLAAGKDYLAFSVADTGIGIPEEKLELIFDAFKQVDGATARQYGGTGLGLSISLSLARLLDGDISVESVEGKGSRFTLYLPCITEPPTDEKMLFLEAEAAPALDAVPRWTENAAQSIEAEERPDDWMTPLEESLFQGRKVLVVDDDIRNVYALVNGLEKLGMETFSASNGSECLEMLMEHPDTDIILLDIMMPEMDGYETLAAIRGELQLKDMPVIVLTAKAMKEDRDKCLAAGASDYLSKPLNMKELISRMKLWLGRKLSL</sequence>
<dbReference type="InterPro" id="IPR036890">
    <property type="entry name" value="HATPase_C_sf"/>
</dbReference>
<dbReference type="Pfam" id="PF00512">
    <property type="entry name" value="HisKA"/>
    <property type="match status" value="1"/>
</dbReference>
<dbReference type="SUPFAM" id="SSF47384">
    <property type="entry name" value="Homodimeric domain of signal transducing histidine kinase"/>
    <property type="match status" value="1"/>
</dbReference>
<evidence type="ECO:0000256" key="8">
    <source>
        <dbReference type="ARBA" id="ARBA00022777"/>
    </source>
</evidence>
<accession>A0ABV5B5Z8</accession>
<dbReference type="Gene3D" id="1.10.287.130">
    <property type="match status" value="1"/>
</dbReference>
<evidence type="ECO:0000256" key="11">
    <source>
        <dbReference type="ARBA" id="ARBA00023136"/>
    </source>
</evidence>
<evidence type="ECO:0000256" key="1">
    <source>
        <dbReference type="ARBA" id="ARBA00000085"/>
    </source>
</evidence>
<dbReference type="RefSeq" id="WP_375523862.1">
    <property type="nucleotide sequence ID" value="NZ_JBHILM010000003.1"/>
</dbReference>
<keyword evidence="14" id="KW-1133">Transmembrane helix</keyword>
<keyword evidence="9" id="KW-0067">ATP-binding</keyword>
<evidence type="ECO:0000259" key="15">
    <source>
        <dbReference type="PROSITE" id="PS50109"/>
    </source>
</evidence>